<organism evidence="1 2">
    <name type="scientific">Sphaerodactylus townsendi</name>
    <dbReference type="NCBI Taxonomy" id="933632"/>
    <lineage>
        <taxon>Eukaryota</taxon>
        <taxon>Metazoa</taxon>
        <taxon>Chordata</taxon>
        <taxon>Craniata</taxon>
        <taxon>Vertebrata</taxon>
        <taxon>Euteleostomi</taxon>
        <taxon>Lepidosauria</taxon>
        <taxon>Squamata</taxon>
        <taxon>Bifurcata</taxon>
        <taxon>Gekkota</taxon>
        <taxon>Sphaerodactylidae</taxon>
        <taxon>Sphaerodactylus</taxon>
    </lineage>
</organism>
<reference evidence="1" key="1">
    <citation type="submission" date="2021-08" db="EMBL/GenBank/DDBJ databases">
        <title>The first chromosome-level gecko genome reveals the dynamic sex chromosomes of Neotropical dwarf geckos (Sphaerodactylidae: Sphaerodactylus).</title>
        <authorList>
            <person name="Pinto B.J."/>
            <person name="Keating S.E."/>
            <person name="Gamble T."/>
        </authorList>
    </citation>
    <scope>NUCLEOTIDE SEQUENCE</scope>
    <source>
        <strain evidence="1">TG3544</strain>
    </source>
</reference>
<evidence type="ECO:0000313" key="1">
    <source>
        <dbReference type="EMBL" id="KAH7991356.1"/>
    </source>
</evidence>
<keyword evidence="2" id="KW-1185">Reference proteome</keyword>
<comment type="caution">
    <text evidence="1">The sequence shown here is derived from an EMBL/GenBank/DDBJ whole genome shotgun (WGS) entry which is preliminary data.</text>
</comment>
<name>A0ACB8EFW1_9SAUR</name>
<accession>A0ACB8EFW1</accession>
<evidence type="ECO:0000313" key="2">
    <source>
        <dbReference type="Proteomes" id="UP000827872"/>
    </source>
</evidence>
<dbReference type="Proteomes" id="UP000827872">
    <property type="component" value="Linkage Group LG03"/>
</dbReference>
<dbReference type="EMBL" id="CM037616">
    <property type="protein sequence ID" value="KAH7991356.1"/>
    <property type="molecule type" value="Genomic_DNA"/>
</dbReference>
<proteinExistence type="predicted"/>
<sequence>MENQVPDAGRPVSPPNSEGHCEGQPQEPRTAERRATRERTRLRRVGVLADFARAMVEQGEERRQARLEERRESRRRFDTLMSAIDRGNSVIESMVDMLSQRVASRERSNTILETLVGHVQRSLAAGELSIDLPARPTTAATPGRPFQAASPAHLSSVHREVVQDPFRDLRFLFSGAPEERATCPLLVPDAPEANGSDSERNSIPDETDRENRPPATRPLFCPPSRDKSSCEGKASTRKSHVLAQSNTGPPAKRERSLEGMEQSASRDAGEHNMGRVGSGRARRQKPIFDL</sequence>
<gene>
    <name evidence="1" type="ORF">K3G42_005165</name>
</gene>
<protein>
    <submittedName>
        <fullName evidence="1">Uncharacterized protein</fullName>
    </submittedName>
</protein>